<dbReference type="EMBL" id="JAKCXM010001683">
    <property type="protein sequence ID" value="KAJ0390747.1"/>
    <property type="molecule type" value="Genomic_DNA"/>
</dbReference>
<reference evidence="1" key="1">
    <citation type="submission" date="2021-12" db="EMBL/GenBank/DDBJ databases">
        <title>Prjna785345.</title>
        <authorList>
            <person name="Rujirawat T."/>
            <person name="Krajaejun T."/>
        </authorList>
    </citation>
    <scope>NUCLEOTIDE SEQUENCE</scope>
    <source>
        <strain evidence="1">Pi057C3</strain>
    </source>
</reference>
<gene>
    <name evidence="1" type="ORF">P43SY_011250</name>
</gene>
<protein>
    <recommendedName>
        <fullName evidence="3">Serine protease family S33</fullName>
    </recommendedName>
</protein>
<evidence type="ECO:0000313" key="2">
    <source>
        <dbReference type="Proteomes" id="UP001209570"/>
    </source>
</evidence>
<dbReference type="Proteomes" id="UP001209570">
    <property type="component" value="Unassembled WGS sequence"/>
</dbReference>
<evidence type="ECO:0000313" key="1">
    <source>
        <dbReference type="EMBL" id="KAJ0390747.1"/>
    </source>
</evidence>
<proteinExistence type="predicted"/>
<organism evidence="1 2">
    <name type="scientific">Pythium insidiosum</name>
    <name type="common">Pythiosis disease agent</name>
    <dbReference type="NCBI Taxonomy" id="114742"/>
    <lineage>
        <taxon>Eukaryota</taxon>
        <taxon>Sar</taxon>
        <taxon>Stramenopiles</taxon>
        <taxon>Oomycota</taxon>
        <taxon>Peronosporomycetes</taxon>
        <taxon>Pythiales</taxon>
        <taxon>Pythiaceae</taxon>
        <taxon>Pythium</taxon>
    </lineage>
</organism>
<sequence length="323" mass="35396">MDCVAAQAQMSGSPGGSTVSAEEVGGCAAELERRYGSDLSSFSVTSAAADLQLFISTYLAKTETYVYGVSYGVSLVERLMHLKTKEIAGYILDGISTSSGSDLKNFEYFSSWDPDYDEVGQLFLAQCDKNVEDCGKYFKSGGGLAATLRSVVQKLSQPSSRCGSAMRRAYSAKYEGVGDAIKPDMLTRQILGAFLASEYRRNLIPALTYRLNRCNSDDEKAVEHMVNVTLQDAPPSEEGYFSSDLLYKLIVYSEFWEEPAPSKEVMLARFMNTTISSGTFNEVETYCVLSKNTTAGCEDYAKEAKYDASPIIYKKAGIQSANY</sequence>
<comment type="caution">
    <text evidence="1">The sequence shown here is derived from an EMBL/GenBank/DDBJ whole genome shotgun (WGS) entry which is preliminary data.</text>
</comment>
<name>A0AAD5Q4N9_PYTIN</name>
<dbReference type="AlphaFoldDB" id="A0AAD5Q4N9"/>
<keyword evidence="2" id="KW-1185">Reference proteome</keyword>
<evidence type="ECO:0008006" key="3">
    <source>
        <dbReference type="Google" id="ProtNLM"/>
    </source>
</evidence>
<accession>A0AAD5Q4N9</accession>